<reference evidence="3" key="2">
    <citation type="submission" date="2017-10" db="EMBL/GenBank/DDBJ databases">
        <title>Ladona fulva Genome sequencing and assembly.</title>
        <authorList>
            <person name="Murali S."/>
            <person name="Richards S."/>
            <person name="Bandaranaike D."/>
            <person name="Bellair M."/>
            <person name="Blankenburg K."/>
            <person name="Chao H."/>
            <person name="Dinh H."/>
            <person name="Doddapaneni H."/>
            <person name="Dugan-Rocha S."/>
            <person name="Elkadiri S."/>
            <person name="Gnanaolivu R."/>
            <person name="Hernandez B."/>
            <person name="Skinner E."/>
            <person name="Javaid M."/>
            <person name="Lee S."/>
            <person name="Li M."/>
            <person name="Ming W."/>
            <person name="Munidasa M."/>
            <person name="Muniz J."/>
            <person name="Nguyen L."/>
            <person name="Hughes D."/>
            <person name="Osuji N."/>
            <person name="Pu L.-L."/>
            <person name="Puazo M."/>
            <person name="Qu C."/>
            <person name="Quiroz J."/>
            <person name="Raj R."/>
            <person name="Weissenberger G."/>
            <person name="Xin Y."/>
            <person name="Zou X."/>
            <person name="Han Y."/>
            <person name="Worley K."/>
            <person name="Muzny D."/>
            <person name="Gibbs R."/>
        </authorList>
    </citation>
    <scope>NUCLEOTIDE SEQUENCE</scope>
    <source>
        <strain evidence="3">Sampled in the wild</strain>
    </source>
</reference>
<evidence type="ECO:0000313" key="4">
    <source>
        <dbReference type="Proteomes" id="UP000792457"/>
    </source>
</evidence>
<dbReference type="Pfam" id="PF03372">
    <property type="entry name" value="Exo_endo_phos"/>
    <property type="match status" value="1"/>
</dbReference>
<comment type="caution">
    <text evidence="3">The sequence shown here is derived from an EMBL/GenBank/DDBJ whole genome shotgun (WGS) entry which is preliminary data.</text>
</comment>
<keyword evidence="1" id="KW-0175">Coiled coil</keyword>
<dbReference type="AlphaFoldDB" id="A0A8K0KSJ2"/>
<accession>A0A8K0KSJ2</accession>
<evidence type="ECO:0000313" key="3">
    <source>
        <dbReference type="EMBL" id="KAG8239588.1"/>
    </source>
</evidence>
<dbReference type="InterPro" id="IPR027124">
    <property type="entry name" value="Swc5/CFDP1/2"/>
</dbReference>
<dbReference type="GO" id="GO:0003824">
    <property type="term" value="F:catalytic activity"/>
    <property type="evidence" value="ECO:0007669"/>
    <property type="project" value="InterPro"/>
</dbReference>
<sequence length="449" mass="52421">MNGKSREILDLISRRKVNILCIQETRWKGNKEKELAERYKLIYSGTDEKGRNGVGVIIDKELKGGIYEVKWKSDRIMCVKLEIGRGSTTIVCGYAPQAGCEEEEKNVFWRQLDQVIMEIPENERVIIGADLNGHVQRRRCGEERAHGRWSVGERNGEGDRIMEHAVAYDLTIVNTFIRKGEEHLITYKSGDRVSQIDYILCRRKYLPEMRNCKVINGESLTQQHRLVVADCYIKADTKVKHKNQRQQRIKWWKLKEEALRNKFIEKVLEELRLPEGVQEWWEINSNFIRKAKEEILGKTSGKGPLEEKEMWWWNEEVQKEIKEKKEAKRRWDLTGSQEGMETYKMRKENAKRAVARAKAKAIQEAYEEIEKKNGARQILRIAKARDRASKDITSIRQMKDTSGVVLREEDKIRSRVTSMTLRGYHRSAAAEVNKREAQRGCGGNMVLEK</sequence>
<dbReference type="Proteomes" id="UP000792457">
    <property type="component" value="Unassembled WGS sequence"/>
</dbReference>
<evidence type="ECO:0000259" key="2">
    <source>
        <dbReference type="Pfam" id="PF03372"/>
    </source>
</evidence>
<organism evidence="3 4">
    <name type="scientific">Ladona fulva</name>
    <name type="common">Scarce chaser dragonfly</name>
    <name type="synonym">Libellula fulva</name>
    <dbReference type="NCBI Taxonomy" id="123851"/>
    <lineage>
        <taxon>Eukaryota</taxon>
        <taxon>Metazoa</taxon>
        <taxon>Ecdysozoa</taxon>
        <taxon>Arthropoda</taxon>
        <taxon>Hexapoda</taxon>
        <taxon>Insecta</taxon>
        <taxon>Pterygota</taxon>
        <taxon>Palaeoptera</taxon>
        <taxon>Odonata</taxon>
        <taxon>Epiprocta</taxon>
        <taxon>Anisoptera</taxon>
        <taxon>Libelluloidea</taxon>
        <taxon>Libellulidae</taxon>
        <taxon>Ladona</taxon>
    </lineage>
</organism>
<dbReference type="InterPro" id="IPR005135">
    <property type="entry name" value="Endo/exonuclease/phosphatase"/>
</dbReference>
<feature type="domain" description="Endonuclease/exonuclease/phosphatase" evidence="2">
    <location>
        <begin position="3"/>
        <end position="203"/>
    </location>
</feature>
<dbReference type="InterPro" id="IPR036691">
    <property type="entry name" value="Endo/exonu/phosph_ase_sf"/>
</dbReference>
<keyword evidence="4" id="KW-1185">Reference proteome</keyword>
<name>A0A8K0KSJ2_LADFU</name>
<dbReference type="PANTHER" id="PTHR23227">
    <property type="entry name" value="BUCENTAUR RELATED"/>
    <property type="match status" value="1"/>
</dbReference>
<dbReference type="OrthoDB" id="418748at2759"/>
<dbReference type="CDD" id="cd09076">
    <property type="entry name" value="L1-EN"/>
    <property type="match status" value="1"/>
</dbReference>
<reference evidence="3" key="1">
    <citation type="submission" date="2013-04" db="EMBL/GenBank/DDBJ databases">
        <authorList>
            <person name="Qu J."/>
            <person name="Murali S.C."/>
            <person name="Bandaranaike D."/>
            <person name="Bellair M."/>
            <person name="Blankenburg K."/>
            <person name="Chao H."/>
            <person name="Dinh H."/>
            <person name="Doddapaneni H."/>
            <person name="Downs B."/>
            <person name="Dugan-Rocha S."/>
            <person name="Elkadiri S."/>
            <person name="Gnanaolivu R.D."/>
            <person name="Hernandez B."/>
            <person name="Javaid M."/>
            <person name="Jayaseelan J.C."/>
            <person name="Lee S."/>
            <person name="Li M."/>
            <person name="Ming W."/>
            <person name="Munidasa M."/>
            <person name="Muniz J."/>
            <person name="Nguyen L."/>
            <person name="Ongeri F."/>
            <person name="Osuji N."/>
            <person name="Pu L.-L."/>
            <person name="Puazo M."/>
            <person name="Qu C."/>
            <person name="Quiroz J."/>
            <person name="Raj R."/>
            <person name="Weissenberger G."/>
            <person name="Xin Y."/>
            <person name="Zou X."/>
            <person name="Han Y."/>
            <person name="Richards S."/>
            <person name="Worley K."/>
            <person name="Muzny D."/>
            <person name="Gibbs R."/>
        </authorList>
    </citation>
    <scope>NUCLEOTIDE SEQUENCE</scope>
    <source>
        <strain evidence="3">Sampled in the wild</strain>
    </source>
</reference>
<dbReference type="Gene3D" id="3.60.10.10">
    <property type="entry name" value="Endonuclease/exonuclease/phosphatase"/>
    <property type="match status" value="1"/>
</dbReference>
<dbReference type="EMBL" id="KZ309726">
    <property type="protein sequence ID" value="KAG8239588.1"/>
    <property type="molecule type" value="Genomic_DNA"/>
</dbReference>
<feature type="coiled-coil region" evidence="1">
    <location>
        <begin position="314"/>
        <end position="372"/>
    </location>
</feature>
<proteinExistence type="predicted"/>
<dbReference type="PANTHER" id="PTHR23227:SF83">
    <property type="entry name" value="ENDONUCLEASE_EXONUCLEASE_PHOSPHATASE DOMAIN-CONTAINING PROTEIN"/>
    <property type="match status" value="1"/>
</dbReference>
<protein>
    <recommendedName>
        <fullName evidence="2">Endonuclease/exonuclease/phosphatase domain-containing protein</fullName>
    </recommendedName>
</protein>
<evidence type="ECO:0000256" key="1">
    <source>
        <dbReference type="SAM" id="Coils"/>
    </source>
</evidence>
<gene>
    <name evidence="3" type="ORF">J437_LFUL018340</name>
</gene>
<dbReference type="SUPFAM" id="SSF56219">
    <property type="entry name" value="DNase I-like"/>
    <property type="match status" value="1"/>
</dbReference>